<dbReference type="Proteomes" id="UP001165293">
    <property type="component" value="Unassembled WGS sequence"/>
</dbReference>
<keyword evidence="1" id="KW-0472">Membrane</keyword>
<feature type="transmembrane region" description="Helical" evidence="1">
    <location>
        <begin position="25"/>
        <end position="45"/>
    </location>
</feature>
<dbReference type="RefSeq" id="WP_230528002.1">
    <property type="nucleotide sequence ID" value="NZ_JAJGAK010000004.1"/>
</dbReference>
<evidence type="ECO:0000256" key="1">
    <source>
        <dbReference type="SAM" id="Phobius"/>
    </source>
</evidence>
<comment type="caution">
    <text evidence="2">The sequence shown here is derived from an EMBL/GenBank/DDBJ whole genome shotgun (WGS) entry which is preliminary data.</text>
</comment>
<keyword evidence="1" id="KW-1133">Transmembrane helix</keyword>
<accession>A0ABS8JL39</accession>
<keyword evidence="3" id="KW-1185">Reference proteome</keyword>
<proteinExistence type="predicted"/>
<gene>
    <name evidence="2" type="ORF">LK996_14075</name>
</gene>
<sequence>MVDSPKPVIEAEIAARRRSGVRRTAWLVGAVALAVYVAFLLSGVFGK</sequence>
<protein>
    <recommendedName>
        <fullName evidence="4">Protoheme IX farnesyltransferase</fullName>
    </recommendedName>
</protein>
<evidence type="ECO:0008006" key="4">
    <source>
        <dbReference type="Google" id="ProtNLM"/>
    </source>
</evidence>
<dbReference type="EMBL" id="JAJGAK010000004">
    <property type="protein sequence ID" value="MCC8364200.1"/>
    <property type="molecule type" value="Genomic_DNA"/>
</dbReference>
<evidence type="ECO:0000313" key="2">
    <source>
        <dbReference type="EMBL" id="MCC8364200.1"/>
    </source>
</evidence>
<keyword evidence="1" id="KW-0812">Transmembrane</keyword>
<evidence type="ECO:0000313" key="3">
    <source>
        <dbReference type="Proteomes" id="UP001165293"/>
    </source>
</evidence>
<organism evidence="2 3">
    <name type="scientific">Noviluteimonas lactosilytica</name>
    <dbReference type="NCBI Taxonomy" id="2888523"/>
    <lineage>
        <taxon>Bacteria</taxon>
        <taxon>Pseudomonadati</taxon>
        <taxon>Pseudomonadota</taxon>
        <taxon>Gammaproteobacteria</taxon>
        <taxon>Lysobacterales</taxon>
        <taxon>Lysobacteraceae</taxon>
        <taxon>Noviluteimonas</taxon>
    </lineage>
</organism>
<name>A0ABS8JL39_9GAMM</name>
<reference evidence="2" key="1">
    <citation type="submission" date="2021-10" db="EMBL/GenBank/DDBJ databases">
        <authorList>
            <person name="Lyu M."/>
            <person name="Wang X."/>
            <person name="Meng X."/>
            <person name="Xu K."/>
        </authorList>
    </citation>
    <scope>NUCLEOTIDE SEQUENCE</scope>
    <source>
        <strain evidence="2">A6</strain>
    </source>
</reference>